<dbReference type="GO" id="GO:0003723">
    <property type="term" value="F:RNA binding"/>
    <property type="evidence" value="ECO:0007669"/>
    <property type="project" value="TreeGrafter"/>
</dbReference>
<accession>A0A813HKY5</accession>
<feature type="domain" description="B30.2/SPRY" evidence="2">
    <location>
        <begin position="37"/>
        <end position="249"/>
    </location>
</feature>
<dbReference type="AlphaFoldDB" id="A0A813HKY5"/>
<feature type="compositionally biased region" description="Pro residues" evidence="1">
    <location>
        <begin position="34"/>
        <end position="48"/>
    </location>
</feature>
<feature type="region of interest" description="Disordered" evidence="1">
    <location>
        <begin position="635"/>
        <end position="685"/>
    </location>
</feature>
<feature type="compositionally biased region" description="Basic and acidic residues" evidence="1">
    <location>
        <begin position="49"/>
        <end position="61"/>
    </location>
</feature>
<dbReference type="InterPro" id="IPR013320">
    <property type="entry name" value="ConA-like_dom_sf"/>
</dbReference>
<feature type="compositionally biased region" description="Basic and acidic residues" evidence="1">
    <location>
        <begin position="635"/>
        <end position="647"/>
    </location>
</feature>
<dbReference type="InterPro" id="IPR043136">
    <property type="entry name" value="B30.2/SPRY_sf"/>
</dbReference>
<reference evidence="3" key="1">
    <citation type="submission" date="2021-02" db="EMBL/GenBank/DDBJ databases">
        <authorList>
            <person name="Dougan E. K."/>
            <person name="Rhodes N."/>
            <person name="Thang M."/>
            <person name="Chan C."/>
        </authorList>
    </citation>
    <scope>NUCLEOTIDE SEQUENCE</scope>
</reference>
<dbReference type="OrthoDB" id="428004at2759"/>
<keyword evidence="4" id="KW-1185">Reference proteome</keyword>
<evidence type="ECO:0000259" key="2">
    <source>
        <dbReference type="PROSITE" id="PS50188"/>
    </source>
</evidence>
<name>A0A813HKY5_POLGL</name>
<dbReference type="SUPFAM" id="SSF49899">
    <property type="entry name" value="Concanavalin A-like lectins/glucanases"/>
    <property type="match status" value="1"/>
</dbReference>
<dbReference type="InterPro" id="IPR003877">
    <property type="entry name" value="SPRY_dom"/>
</dbReference>
<feature type="compositionally biased region" description="Basic and acidic residues" evidence="1">
    <location>
        <begin position="452"/>
        <end position="494"/>
    </location>
</feature>
<sequence>MADAAATTPAQVAPDVEMTPKDAPAAPAQETPAAPAPPPAPPAPVAPEPPKELEVDAVGDKRPKISEEVAFPASDMTLNVLPSTYGNLFMPLTDGGMQFLLGGVRANCGLKAGRYFFEAKIIELSEPADQSQAGRPPLPRQLLRIGFSTAGSSLFLGDSEDSVCFDSEGRFTSNRKQSPVSQRFVRDQVIGVVLNLGDGPNANTVSLFRDGVRVSPPQPLPENLKGKALFPTLTFRNVTVSVNCGPKALTGLPFDCRMIGDAASKDVELVKQKVPADGKYQVVFPVCLPDEGSFDWLDMWLEQNPDFTELSDRKILEWAEKSGVVRQKGYTWRTSNDKPEMNNFGISQLDDQSIKKMLRTIASSHKRNFVVMELRGNLLAASRKELLSAFTAPHFKPVAQVVMGDAPADFKKMVQATLLKQKQEKADTEFKMKKAQEKIAQLQVLKAKELAREQRKRERVAKKAEKEAKKAAEKAAEAAKKAEGGEGEAAKPDEEMKEAEDPDEDDKEEEKEDAPMPDPTEEKPPAVTLTEEEKKMVFRKTEVPDMLPATLSACFATFTIPEKSEGFEEVNYSWSKAGKADTYMKEWQLAMKLSTPVQDLKPSEWFTKHSSSWQTQLQKWQNKLLSWKASVAKKDSSSAEAEKKESVEAPAEGAEGAEGEEKKPEEPKKAEEPKKDVQMASDNDDDLDVFGVADICDIGDGEPLFSHFSFADWALVTLRVELHLMTHSFRKDVADLERPGVQVDNFPFYYNRYFKKTFNAKNYGVESATEVVGFVQDTVTLTDKSVLQAHLDEELDNFDLFLKLTEEARRERELLVDAGDCALWVCV</sequence>
<feature type="compositionally biased region" description="Acidic residues" evidence="1">
    <location>
        <begin position="495"/>
        <end position="512"/>
    </location>
</feature>
<feature type="compositionally biased region" description="Low complexity" evidence="1">
    <location>
        <begin position="23"/>
        <end position="33"/>
    </location>
</feature>
<dbReference type="PROSITE" id="PS50188">
    <property type="entry name" value="B302_SPRY"/>
    <property type="match status" value="1"/>
</dbReference>
<dbReference type="EMBL" id="CAJNNV010031861">
    <property type="protein sequence ID" value="CAE8638088.1"/>
    <property type="molecule type" value="Genomic_DNA"/>
</dbReference>
<feature type="region of interest" description="Disordered" evidence="1">
    <location>
        <begin position="1"/>
        <end position="61"/>
    </location>
</feature>
<dbReference type="PANTHER" id="PTHR12381">
    <property type="entry name" value="HETEROGENEOUS NUCLEAR RIBONUCLEOPROTEIN U FAMILY MEMBER"/>
    <property type="match status" value="1"/>
</dbReference>
<feature type="region of interest" description="Disordered" evidence="1">
    <location>
        <begin position="452"/>
        <end position="531"/>
    </location>
</feature>
<feature type="compositionally biased region" description="Basic and acidic residues" evidence="1">
    <location>
        <begin position="659"/>
        <end position="677"/>
    </location>
</feature>
<comment type="caution">
    <text evidence="3">The sequence shown here is derived from an EMBL/GenBank/DDBJ whole genome shotgun (WGS) entry which is preliminary data.</text>
</comment>
<organism evidence="3 4">
    <name type="scientific">Polarella glacialis</name>
    <name type="common">Dinoflagellate</name>
    <dbReference type="NCBI Taxonomy" id="89957"/>
    <lineage>
        <taxon>Eukaryota</taxon>
        <taxon>Sar</taxon>
        <taxon>Alveolata</taxon>
        <taxon>Dinophyceae</taxon>
        <taxon>Suessiales</taxon>
        <taxon>Suessiaceae</taxon>
        <taxon>Polarella</taxon>
    </lineage>
</organism>
<dbReference type="SMART" id="SM00449">
    <property type="entry name" value="SPRY"/>
    <property type="match status" value="1"/>
</dbReference>
<dbReference type="InterPro" id="IPR001870">
    <property type="entry name" value="B30.2/SPRY"/>
</dbReference>
<protein>
    <recommendedName>
        <fullName evidence="2">B30.2/SPRY domain-containing protein</fullName>
    </recommendedName>
</protein>
<evidence type="ECO:0000313" key="4">
    <source>
        <dbReference type="Proteomes" id="UP000654075"/>
    </source>
</evidence>
<dbReference type="PANTHER" id="PTHR12381:SF56">
    <property type="entry name" value="B30.2_SPRY DOMAIN-CONTAINING PROTEIN-RELATED"/>
    <property type="match status" value="1"/>
</dbReference>
<dbReference type="GO" id="GO:0000380">
    <property type="term" value="P:alternative mRNA splicing, via spliceosome"/>
    <property type="evidence" value="ECO:0007669"/>
    <property type="project" value="TreeGrafter"/>
</dbReference>
<dbReference type="Proteomes" id="UP000654075">
    <property type="component" value="Unassembled WGS sequence"/>
</dbReference>
<evidence type="ECO:0000256" key="1">
    <source>
        <dbReference type="SAM" id="MobiDB-lite"/>
    </source>
</evidence>
<feature type="compositionally biased region" description="Low complexity" evidence="1">
    <location>
        <begin position="1"/>
        <end position="16"/>
    </location>
</feature>
<dbReference type="Gene3D" id="2.60.120.920">
    <property type="match status" value="1"/>
</dbReference>
<evidence type="ECO:0000313" key="3">
    <source>
        <dbReference type="EMBL" id="CAE8638088.1"/>
    </source>
</evidence>
<proteinExistence type="predicted"/>
<dbReference type="GO" id="GO:0005634">
    <property type="term" value="C:nucleus"/>
    <property type="evidence" value="ECO:0007669"/>
    <property type="project" value="TreeGrafter"/>
</dbReference>
<gene>
    <name evidence="3" type="ORF">PGLA1383_LOCUS53366</name>
</gene>